<evidence type="ECO:0000256" key="3">
    <source>
        <dbReference type="ARBA" id="ARBA00023315"/>
    </source>
</evidence>
<evidence type="ECO:0000256" key="2">
    <source>
        <dbReference type="ARBA" id="ARBA00022679"/>
    </source>
</evidence>
<dbReference type="InterPro" id="IPR050317">
    <property type="entry name" value="Plant_Fungal_Acyltransferase"/>
</dbReference>
<organism evidence="4 5">
    <name type="scientific">Lolium multiflorum</name>
    <name type="common">Italian ryegrass</name>
    <name type="synonym">Lolium perenne subsp. multiflorum</name>
    <dbReference type="NCBI Taxonomy" id="4521"/>
    <lineage>
        <taxon>Eukaryota</taxon>
        <taxon>Viridiplantae</taxon>
        <taxon>Streptophyta</taxon>
        <taxon>Embryophyta</taxon>
        <taxon>Tracheophyta</taxon>
        <taxon>Spermatophyta</taxon>
        <taxon>Magnoliopsida</taxon>
        <taxon>Liliopsida</taxon>
        <taxon>Poales</taxon>
        <taxon>Poaceae</taxon>
        <taxon>BOP clade</taxon>
        <taxon>Pooideae</taxon>
        <taxon>Poodae</taxon>
        <taxon>Poeae</taxon>
        <taxon>Poeae Chloroplast Group 2 (Poeae type)</taxon>
        <taxon>Loliodinae</taxon>
        <taxon>Loliinae</taxon>
        <taxon>Lolium</taxon>
    </lineage>
</organism>
<sequence length="293" mass="31676">MAGINVISWELVRPSEATPHGPFWLSNLDLGVWSGYSPMIYLFRPLGVGCPADFFSADILRTALSRALVSFYPLAGRLGMAPDGRLEIDCSGQVTVFVVARSDAVLEDLEGFAPSKAMCDMFVPPYEEVVGASGKPLLLLQAGHSMAGINVISWELVRPSEATPHGPFWLSNLDLGVWSGYSPMIYLFRPLGVGCPADFFSADILRTALSRALVSFYPLAGRLGMAPDGRLEIDCSGQVTVFVVARSDAVLEDLEGFAPSKAMCDMFVPPYEEVVGASGKPLLLLQVNNIFEF</sequence>
<evidence type="ECO:0000256" key="1">
    <source>
        <dbReference type="ARBA" id="ARBA00009861"/>
    </source>
</evidence>
<accession>A0AAD8TNX5</accession>
<dbReference type="GO" id="GO:0016747">
    <property type="term" value="F:acyltransferase activity, transferring groups other than amino-acyl groups"/>
    <property type="evidence" value="ECO:0007669"/>
    <property type="project" value="UniProtKB-ARBA"/>
</dbReference>
<evidence type="ECO:0000313" key="4">
    <source>
        <dbReference type="EMBL" id="KAK1686649.1"/>
    </source>
</evidence>
<keyword evidence="5" id="KW-1185">Reference proteome</keyword>
<evidence type="ECO:0000313" key="5">
    <source>
        <dbReference type="Proteomes" id="UP001231189"/>
    </source>
</evidence>
<dbReference type="AlphaFoldDB" id="A0AAD8TNX5"/>
<dbReference type="InterPro" id="IPR023213">
    <property type="entry name" value="CAT-like_dom_sf"/>
</dbReference>
<name>A0AAD8TNX5_LOLMU</name>
<proteinExistence type="inferred from homology"/>
<dbReference type="PANTHER" id="PTHR31642:SF23">
    <property type="entry name" value="SPERMIDINE HYDROXYCINNAMOYL TRANSFERASE"/>
    <property type="match status" value="1"/>
</dbReference>
<dbReference type="EMBL" id="JAUUTY010000002">
    <property type="protein sequence ID" value="KAK1686649.1"/>
    <property type="molecule type" value="Genomic_DNA"/>
</dbReference>
<protein>
    <submittedName>
        <fullName evidence="4">Uncharacterized protein</fullName>
    </submittedName>
</protein>
<keyword evidence="2" id="KW-0808">Transferase</keyword>
<dbReference type="PANTHER" id="PTHR31642">
    <property type="entry name" value="TRICHOTHECENE 3-O-ACETYLTRANSFERASE"/>
    <property type="match status" value="1"/>
</dbReference>
<reference evidence="4" key="1">
    <citation type="submission" date="2023-07" db="EMBL/GenBank/DDBJ databases">
        <title>A chromosome-level genome assembly of Lolium multiflorum.</title>
        <authorList>
            <person name="Chen Y."/>
            <person name="Copetti D."/>
            <person name="Kolliker R."/>
            <person name="Studer B."/>
        </authorList>
    </citation>
    <scope>NUCLEOTIDE SEQUENCE</scope>
    <source>
        <strain evidence="4">02402/16</strain>
        <tissue evidence="4">Leaf</tissue>
    </source>
</reference>
<comment type="similarity">
    <text evidence="1">Belongs to the plant acyltransferase family.</text>
</comment>
<keyword evidence="3" id="KW-0012">Acyltransferase</keyword>
<dbReference type="Gene3D" id="3.30.559.10">
    <property type="entry name" value="Chloramphenicol acetyltransferase-like domain"/>
    <property type="match status" value="2"/>
</dbReference>
<dbReference type="Proteomes" id="UP001231189">
    <property type="component" value="Unassembled WGS sequence"/>
</dbReference>
<comment type="caution">
    <text evidence="4">The sequence shown here is derived from an EMBL/GenBank/DDBJ whole genome shotgun (WGS) entry which is preliminary data.</text>
</comment>
<gene>
    <name evidence="4" type="ORF">QYE76_047497</name>
</gene>
<dbReference type="Pfam" id="PF02458">
    <property type="entry name" value="Transferase"/>
    <property type="match status" value="2"/>
</dbReference>